<comment type="caution">
    <text evidence="2">The sequence shown here is derived from an EMBL/GenBank/DDBJ whole genome shotgun (WGS) entry which is preliminary data.</text>
</comment>
<dbReference type="AlphaFoldDB" id="A0ABD1XUG9"/>
<sequence>MASGSRRRKGKLPELLELPEEEELMPQQQQQSQAPKARQIVMPFVEPPIPQPSKYMEFGLPKSKNSYPLKSWSSLL</sequence>
<feature type="compositionally biased region" description="Basic residues" evidence="1">
    <location>
        <begin position="1"/>
        <end position="10"/>
    </location>
</feature>
<organism evidence="2 3">
    <name type="scientific">Riccia fluitans</name>
    <dbReference type="NCBI Taxonomy" id="41844"/>
    <lineage>
        <taxon>Eukaryota</taxon>
        <taxon>Viridiplantae</taxon>
        <taxon>Streptophyta</taxon>
        <taxon>Embryophyta</taxon>
        <taxon>Marchantiophyta</taxon>
        <taxon>Marchantiopsida</taxon>
        <taxon>Marchantiidae</taxon>
        <taxon>Marchantiales</taxon>
        <taxon>Ricciaceae</taxon>
        <taxon>Riccia</taxon>
    </lineage>
</organism>
<keyword evidence="3" id="KW-1185">Reference proteome</keyword>
<evidence type="ECO:0000256" key="1">
    <source>
        <dbReference type="SAM" id="MobiDB-lite"/>
    </source>
</evidence>
<accession>A0ABD1XUG9</accession>
<proteinExistence type="predicted"/>
<feature type="region of interest" description="Disordered" evidence="1">
    <location>
        <begin position="1"/>
        <end position="37"/>
    </location>
</feature>
<evidence type="ECO:0000313" key="2">
    <source>
        <dbReference type="EMBL" id="KAL2612303.1"/>
    </source>
</evidence>
<dbReference type="Proteomes" id="UP001605036">
    <property type="component" value="Unassembled WGS sequence"/>
</dbReference>
<protein>
    <submittedName>
        <fullName evidence="2">Uncharacterized protein</fullName>
    </submittedName>
</protein>
<reference evidence="2 3" key="1">
    <citation type="submission" date="2024-09" db="EMBL/GenBank/DDBJ databases">
        <title>Chromosome-scale assembly of Riccia fluitans.</title>
        <authorList>
            <person name="Paukszto L."/>
            <person name="Sawicki J."/>
            <person name="Karawczyk K."/>
            <person name="Piernik-Szablinska J."/>
            <person name="Szczecinska M."/>
            <person name="Mazdziarz M."/>
        </authorList>
    </citation>
    <scope>NUCLEOTIDE SEQUENCE [LARGE SCALE GENOMIC DNA]</scope>
    <source>
        <strain evidence="2">Rf_01</strain>
        <tissue evidence="2">Aerial parts of the thallus</tissue>
    </source>
</reference>
<name>A0ABD1XUG9_9MARC</name>
<dbReference type="EMBL" id="JBHFFA010000007">
    <property type="protein sequence ID" value="KAL2612303.1"/>
    <property type="molecule type" value="Genomic_DNA"/>
</dbReference>
<evidence type="ECO:0000313" key="3">
    <source>
        <dbReference type="Proteomes" id="UP001605036"/>
    </source>
</evidence>
<gene>
    <name evidence="2" type="ORF">R1flu_023995</name>
</gene>